<dbReference type="CDD" id="cd19874">
    <property type="entry name" value="DSRM_MRPL44"/>
    <property type="match status" value="1"/>
</dbReference>
<dbReference type="InterPro" id="IPR000999">
    <property type="entry name" value="RNase_III_dom"/>
</dbReference>
<dbReference type="InterPro" id="IPR055189">
    <property type="entry name" value="RM44_endonuclase"/>
</dbReference>
<dbReference type="EMBL" id="GBHO01009038">
    <property type="protein sequence ID" value="JAG34566.1"/>
    <property type="molecule type" value="Transcribed_RNA"/>
</dbReference>
<name>A0A0A9YSG8_LYGHE</name>
<dbReference type="GO" id="GO:1990904">
    <property type="term" value="C:ribonucleoprotein complex"/>
    <property type="evidence" value="ECO:0007669"/>
    <property type="project" value="UniProtKB-KW"/>
</dbReference>
<dbReference type="CDD" id="cd00593">
    <property type="entry name" value="RIBOc"/>
    <property type="match status" value="1"/>
</dbReference>
<evidence type="ECO:0000256" key="1">
    <source>
        <dbReference type="ARBA" id="ARBA00004173"/>
    </source>
</evidence>
<organism evidence="9">
    <name type="scientific">Lygus hesperus</name>
    <name type="common">Western plant bug</name>
    <dbReference type="NCBI Taxonomy" id="30085"/>
    <lineage>
        <taxon>Eukaryota</taxon>
        <taxon>Metazoa</taxon>
        <taxon>Ecdysozoa</taxon>
        <taxon>Arthropoda</taxon>
        <taxon>Hexapoda</taxon>
        <taxon>Insecta</taxon>
        <taxon>Pterygota</taxon>
        <taxon>Neoptera</taxon>
        <taxon>Paraneoptera</taxon>
        <taxon>Hemiptera</taxon>
        <taxon>Heteroptera</taxon>
        <taxon>Panheteroptera</taxon>
        <taxon>Cimicomorpha</taxon>
        <taxon>Miridae</taxon>
        <taxon>Mirini</taxon>
        <taxon>Lygus</taxon>
    </lineage>
</organism>
<dbReference type="Gene3D" id="1.10.1520.10">
    <property type="entry name" value="Ribonuclease III domain"/>
    <property type="match status" value="1"/>
</dbReference>
<comment type="similarity">
    <text evidence="6">Belongs to the ribonuclease III family. Mitochondrion-specific ribosomal protein mL44 subfamily.</text>
</comment>
<dbReference type="InterPro" id="IPR036389">
    <property type="entry name" value="RNase_III_sf"/>
</dbReference>
<dbReference type="GO" id="GO:0005840">
    <property type="term" value="C:ribosome"/>
    <property type="evidence" value="ECO:0007669"/>
    <property type="project" value="UniProtKB-KW"/>
</dbReference>
<evidence type="ECO:0000256" key="2">
    <source>
        <dbReference type="ARBA" id="ARBA00022946"/>
    </source>
</evidence>
<evidence type="ECO:0000256" key="4">
    <source>
        <dbReference type="ARBA" id="ARBA00023128"/>
    </source>
</evidence>
<protein>
    <recommendedName>
        <fullName evidence="7">Large ribosomal subunit protein mL44</fullName>
    </recommendedName>
</protein>
<accession>A0A0A9YSG8</accession>
<evidence type="ECO:0000259" key="8">
    <source>
        <dbReference type="PROSITE" id="PS50142"/>
    </source>
</evidence>
<evidence type="ECO:0000256" key="3">
    <source>
        <dbReference type="ARBA" id="ARBA00022980"/>
    </source>
</evidence>
<evidence type="ECO:0000256" key="6">
    <source>
        <dbReference type="ARBA" id="ARBA00024034"/>
    </source>
</evidence>
<feature type="domain" description="RNase III" evidence="8">
    <location>
        <begin position="64"/>
        <end position="196"/>
    </location>
</feature>
<keyword evidence="5" id="KW-0687">Ribonucleoprotein</keyword>
<dbReference type="SUPFAM" id="SSF69065">
    <property type="entry name" value="RNase III domain-like"/>
    <property type="match status" value="1"/>
</dbReference>
<dbReference type="PROSITE" id="PS50142">
    <property type="entry name" value="RNASE_3_2"/>
    <property type="match status" value="1"/>
</dbReference>
<dbReference type="Pfam" id="PF22935">
    <property type="entry name" value="RM44_endonuclase"/>
    <property type="match status" value="1"/>
</dbReference>
<evidence type="ECO:0000313" key="9">
    <source>
        <dbReference type="EMBL" id="JAG34566.1"/>
    </source>
</evidence>
<dbReference type="Gene3D" id="3.30.160.20">
    <property type="match status" value="1"/>
</dbReference>
<evidence type="ECO:0000256" key="5">
    <source>
        <dbReference type="ARBA" id="ARBA00023274"/>
    </source>
</evidence>
<gene>
    <name evidence="9" type="primary">MRPL44</name>
    <name evidence="9" type="ORF">CM83_65527</name>
</gene>
<dbReference type="InterPro" id="IPR044444">
    <property type="entry name" value="Ribosomal_mL44_DSRM_metazoa"/>
</dbReference>
<sequence length="323" mass="36154">MIVARRLRCLIQSFPATGAVQGSQNFHRWVMPTLKTLNNRMKKMGPQDPAPRNTFAEWNYDAELYAFGQRLQENFDRDALKQALLDESFILEQELQQKEVGIEPGLEIQDNSKMSIEGDRLIQLYVEQYLCSTLPKLPKKYISNIKAHLVSDEMLAYIAKELGMGDLIQCADYPIKEAVLARSFKSVIQALAVSSGEDKACALIRDLVVAQLVGQDLTKFSMPDDPMEELKNHLRANGQEAPEPRLISVIGKNTILASYDVGIYSNKVMVGRGFGESAEMAQSMACCDALWRAWDVGPRRKPLPFKLELLPLAKFAASSPTTP</sequence>
<dbReference type="AlphaFoldDB" id="A0A0A9YSG8"/>
<proteinExistence type="inferred from homology"/>
<keyword evidence="3 9" id="KW-0689">Ribosomal protein</keyword>
<reference evidence="9" key="2">
    <citation type="submission" date="2014-07" db="EMBL/GenBank/DDBJ databases">
        <authorList>
            <person name="Hull J."/>
        </authorList>
    </citation>
    <scope>NUCLEOTIDE SEQUENCE</scope>
</reference>
<dbReference type="SMART" id="SM00535">
    <property type="entry name" value="RIBOc"/>
    <property type="match status" value="1"/>
</dbReference>
<dbReference type="Pfam" id="PF22892">
    <property type="entry name" value="DSRM_MRPL44"/>
    <property type="match status" value="1"/>
</dbReference>
<dbReference type="GO" id="GO:0006396">
    <property type="term" value="P:RNA processing"/>
    <property type="evidence" value="ECO:0007669"/>
    <property type="project" value="InterPro"/>
</dbReference>
<keyword evidence="2" id="KW-0809">Transit peptide</keyword>
<dbReference type="GO" id="GO:0003725">
    <property type="term" value="F:double-stranded RNA binding"/>
    <property type="evidence" value="ECO:0007669"/>
    <property type="project" value="InterPro"/>
</dbReference>
<comment type="subcellular location">
    <subcellularLocation>
        <location evidence="1">Mitochondrion</location>
    </subcellularLocation>
</comment>
<reference evidence="9" key="1">
    <citation type="journal article" date="2014" name="PLoS ONE">
        <title>Transcriptome-Based Identification of ABC Transporters in the Western Tarnished Plant Bug Lygus hesperus.</title>
        <authorList>
            <person name="Hull J.J."/>
            <person name="Chaney K."/>
            <person name="Geib S.M."/>
            <person name="Fabrick J.A."/>
            <person name="Brent C.S."/>
            <person name="Walsh D."/>
            <person name="Lavine L.C."/>
        </authorList>
    </citation>
    <scope>NUCLEOTIDE SEQUENCE</scope>
</reference>
<keyword evidence="4" id="KW-0496">Mitochondrion</keyword>
<evidence type="ECO:0000256" key="7">
    <source>
        <dbReference type="ARBA" id="ARBA00035187"/>
    </source>
</evidence>
<dbReference type="GO" id="GO:0005739">
    <property type="term" value="C:mitochondrion"/>
    <property type="evidence" value="ECO:0007669"/>
    <property type="project" value="UniProtKB-SubCell"/>
</dbReference>
<dbReference type="GO" id="GO:0004525">
    <property type="term" value="F:ribonuclease III activity"/>
    <property type="evidence" value="ECO:0007669"/>
    <property type="project" value="InterPro"/>
</dbReference>